<reference evidence="1" key="1">
    <citation type="submission" date="2021-03" db="EMBL/GenBank/DDBJ databases">
        <title>Draft genome sequence of rust myrtle Austropuccinia psidii MF-1, a brazilian biotype.</title>
        <authorList>
            <person name="Quecine M.C."/>
            <person name="Pachon D.M.R."/>
            <person name="Bonatelli M.L."/>
            <person name="Correr F.H."/>
            <person name="Franceschini L.M."/>
            <person name="Leite T.F."/>
            <person name="Margarido G.R.A."/>
            <person name="Almeida C.A."/>
            <person name="Ferrarezi J.A."/>
            <person name="Labate C.A."/>
        </authorList>
    </citation>
    <scope>NUCLEOTIDE SEQUENCE</scope>
    <source>
        <strain evidence="1">MF-1</strain>
    </source>
</reference>
<dbReference type="AlphaFoldDB" id="A0A9Q3J8Q8"/>
<protein>
    <submittedName>
        <fullName evidence="1">Uncharacterized protein</fullName>
    </submittedName>
</protein>
<sequence length="152" mass="17905">MSSIFLTCRQARWAKFFVEFHFSITYFPGHLATLLDALSCWDNIYLERGEDFISKNPMNLQQLIQKDEVQPFRLFAVKVECFSNLNESIQKRLWQELQYRNILQELGKGKSVQDYSLDSSSQLLLLKDWVVVPNDPTTQLRILRQHHHSTLA</sequence>
<evidence type="ECO:0000313" key="1">
    <source>
        <dbReference type="EMBL" id="MBW0558458.1"/>
    </source>
</evidence>
<keyword evidence="2" id="KW-1185">Reference proteome</keyword>
<dbReference type="Proteomes" id="UP000765509">
    <property type="component" value="Unassembled WGS sequence"/>
</dbReference>
<gene>
    <name evidence="1" type="ORF">O181_098173</name>
</gene>
<comment type="caution">
    <text evidence="1">The sequence shown here is derived from an EMBL/GenBank/DDBJ whole genome shotgun (WGS) entry which is preliminary data.</text>
</comment>
<accession>A0A9Q3J8Q8</accession>
<organism evidence="1 2">
    <name type="scientific">Austropuccinia psidii MF-1</name>
    <dbReference type="NCBI Taxonomy" id="1389203"/>
    <lineage>
        <taxon>Eukaryota</taxon>
        <taxon>Fungi</taxon>
        <taxon>Dikarya</taxon>
        <taxon>Basidiomycota</taxon>
        <taxon>Pucciniomycotina</taxon>
        <taxon>Pucciniomycetes</taxon>
        <taxon>Pucciniales</taxon>
        <taxon>Sphaerophragmiaceae</taxon>
        <taxon>Austropuccinia</taxon>
    </lineage>
</organism>
<proteinExistence type="predicted"/>
<evidence type="ECO:0000313" key="2">
    <source>
        <dbReference type="Proteomes" id="UP000765509"/>
    </source>
</evidence>
<dbReference type="EMBL" id="AVOT02066734">
    <property type="protein sequence ID" value="MBW0558458.1"/>
    <property type="molecule type" value="Genomic_DNA"/>
</dbReference>
<name>A0A9Q3J8Q8_9BASI</name>